<dbReference type="Proteomes" id="UP001597568">
    <property type="component" value="Unassembled WGS sequence"/>
</dbReference>
<keyword evidence="6" id="KW-1185">Reference proteome</keyword>
<protein>
    <submittedName>
        <fullName evidence="5">Acyltransferase family protein</fullName>
    </submittedName>
</protein>
<feature type="transmembrane region" description="Helical" evidence="3">
    <location>
        <begin position="252"/>
        <end position="270"/>
    </location>
</feature>
<feature type="transmembrane region" description="Helical" evidence="3">
    <location>
        <begin position="212"/>
        <end position="232"/>
    </location>
</feature>
<evidence type="ECO:0000259" key="4">
    <source>
        <dbReference type="Pfam" id="PF01757"/>
    </source>
</evidence>
<evidence type="ECO:0000256" key="2">
    <source>
        <dbReference type="ARBA" id="ARBA00007400"/>
    </source>
</evidence>
<dbReference type="RefSeq" id="WP_380146410.1">
    <property type="nucleotide sequence ID" value="NZ_JBHUOR010000002.1"/>
</dbReference>
<keyword evidence="5" id="KW-0808">Transferase</keyword>
<dbReference type="EMBL" id="JBHUOR010000002">
    <property type="protein sequence ID" value="MFD2866969.1"/>
    <property type="molecule type" value="Genomic_DNA"/>
</dbReference>
<gene>
    <name evidence="5" type="ORF">ACFSY7_00245</name>
</gene>
<dbReference type="PANTHER" id="PTHR37312:SF1">
    <property type="entry name" value="MEMBRANE-BOUND ACYLTRANSFERASE YKRP-RELATED"/>
    <property type="match status" value="1"/>
</dbReference>
<keyword evidence="5" id="KW-0012">Acyltransferase</keyword>
<evidence type="ECO:0000313" key="5">
    <source>
        <dbReference type="EMBL" id="MFD2866969.1"/>
    </source>
</evidence>
<dbReference type="GO" id="GO:0016746">
    <property type="term" value="F:acyltransferase activity"/>
    <property type="evidence" value="ECO:0007669"/>
    <property type="project" value="UniProtKB-KW"/>
</dbReference>
<dbReference type="Pfam" id="PF01757">
    <property type="entry name" value="Acyl_transf_3"/>
    <property type="match status" value="1"/>
</dbReference>
<dbReference type="InterPro" id="IPR052734">
    <property type="entry name" value="Nod_factor_acetyltransferase"/>
</dbReference>
<keyword evidence="3" id="KW-0472">Membrane</keyword>
<feature type="transmembrane region" description="Helical" evidence="3">
    <location>
        <begin position="307"/>
        <end position="326"/>
    </location>
</feature>
<comment type="caution">
    <text evidence="5">The sequence shown here is derived from an EMBL/GenBank/DDBJ whole genome shotgun (WGS) entry which is preliminary data.</text>
</comment>
<evidence type="ECO:0000256" key="1">
    <source>
        <dbReference type="ARBA" id="ARBA00004370"/>
    </source>
</evidence>
<reference evidence="6" key="1">
    <citation type="journal article" date="2019" name="Int. J. Syst. Evol. Microbiol.">
        <title>The Global Catalogue of Microorganisms (GCM) 10K type strain sequencing project: providing services to taxonomists for standard genome sequencing and annotation.</title>
        <authorList>
            <consortium name="The Broad Institute Genomics Platform"/>
            <consortium name="The Broad Institute Genome Sequencing Center for Infectious Disease"/>
            <person name="Wu L."/>
            <person name="Ma J."/>
        </authorList>
    </citation>
    <scope>NUCLEOTIDE SEQUENCE [LARGE SCALE GENOMIC DNA]</scope>
    <source>
        <strain evidence="6">KCTC 33522</strain>
    </source>
</reference>
<evidence type="ECO:0000256" key="3">
    <source>
        <dbReference type="SAM" id="Phobius"/>
    </source>
</evidence>
<sequence>MTQRLTWVDAIKGFLMILVVIGHYPGEMDHPILTYIYWFHMPAFFLLSGLFFRPVSKNQAIGKSIKKRMLQLMIPYVFFVSLITILRYILAFATGNDSLDYYLNDFYSIVIGGRFARGCYAVIWFITTLVTVYVLFMLMTHYLKRWLQITVLISFYILAQLESHYVIDIVGGAADAASQAIFVPWNLDVALMAIVYFAIGYYARDLLKHIPLALYVISLGIVLWAMRAVWIGALDYHVSMKFIHYNHPVLDIVIPIACIIVLLGTFQFITKFIRLRVLEVVERHSLIIMYAHISFDKIFNNFFDYGIVGYTLVSFIPSILISWLFMRFIPYASFFTGNLRADRPAYFKKRLFIV</sequence>
<feature type="transmembrane region" description="Helical" evidence="3">
    <location>
        <begin position="73"/>
        <end position="95"/>
    </location>
</feature>
<feature type="transmembrane region" description="Helical" evidence="3">
    <location>
        <begin position="115"/>
        <end position="139"/>
    </location>
</feature>
<organism evidence="5 6">
    <name type="scientific">Kurthia populi</name>
    <dbReference type="NCBI Taxonomy" id="1562132"/>
    <lineage>
        <taxon>Bacteria</taxon>
        <taxon>Bacillati</taxon>
        <taxon>Bacillota</taxon>
        <taxon>Bacilli</taxon>
        <taxon>Bacillales</taxon>
        <taxon>Caryophanaceae</taxon>
        <taxon>Kurthia</taxon>
    </lineage>
</organism>
<dbReference type="PANTHER" id="PTHR37312">
    <property type="entry name" value="MEMBRANE-BOUND ACYLTRANSFERASE YKRP-RELATED"/>
    <property type="match status" value="1"/>
</dbReference>
<accession>A0ABW5XVI5</accession>
<evidence type="ECO:0000313" key="6">
    <source>
        <dbReference type="Proteomes" id="UP001597568"/>
    </source>
</evidence>
<feature type="transmembrane region" description="Helical" evidence="3">
    <location>
        <begin position="7"/>
        <end position="26"/>
    </location>
</feature>
<name>A0ABW5XVI5_9BACL</name>
<comment type="similarity">
    <text evidence="2">Belongs to the acyltransferase 3 family.</text>
</comment>
<feature type="transmembrane region" description="Helical" evidence="3">
    <location>
        <begin position="146"/>
        <end position="167"/>
    </location>
</feature>
<dbReference type="InterPro" id="IPR002656">
    <property type="entry name" value="Acyl_transf_3_dom"/>
</dbReference>
<proteinExistence type="inferred from homology"/>
<feature type="domain" description="Acyltransferase 3" evidence="4">
    <location>
        <begin position="6"/>
        <end position="326"/>
    </location>
</feature>
<feature type="transmembrane region" description="Helical" evidence="3">
    <location>
        <begin position="179"/>
        <end position="200"/>
    </location>
</feature>
<comment type="subcellular location">
    <subcellularLocation>
        <location evidence="1">Membrane</location>
    </subcellularLocation>
</comment>
<keyword evidence="3" id="KW-1133">Transmembrane helix</keyword>
<keyword evidence="3" id="KW-0812">Transmembrane</keyword>
<feature type="transmembrane region" description="Helical" evidence="3">
    <location>
        <begin position="32"/>
        <end position="52"/>
    </location>
</feature>